<dbReference type="GO" id="GO:0022857">
    <property type="term" value="F:transmembrane transporter activity"/>
    <property type="evidence" value="ECO:0007669"/>
    <property type="project" value="TreeGrafter"/>
</dbReference>
<evidence type="ECO:0000313" key="8">
    <source>
        <dbReference type="Proteomes" id="UP000754883"/>
    </source>
</evidence>
<feature type="transmembrane region" description="Helical" evidence="6">
    <location>
        <begin position="113"/>
        <end position="134"/>
    </location>
</feature>
<comment type="subcellular location">
    <subcellularLocation>
        <location evidence="1">Membrane</location>
        <topology evidence="1">Multi-pass membrane protein</topology>
    </subcellularLocation>
</comment>
<dbReference type="EMBL" id="CABFNO020001298">
    <property type="protein sequence ID" value="CAG9977913.1"/>
    <property type="molecule type" value="Genomic_DNA"/>
</dbReference>
<keyword evidence="8" id="KW-1185">Reference proteome</keyword>
<feature type="transmembrane region" description="Helical" evidence="6">
    <location>
        <begin position="53"/>
        <end position="73"/>
    </location>
</feature>
<proteinExistence type="predicted"/>
<evidence type="ECO:0000256" key="1">
    <source>
        <dbReference type="ARBA" id="ARBA00004141"/>
    </source>
</evidence>
<keyword evidence="2" id="KW-0813">Transport</keyword>
<evidence type="ECO:0000256" key="3">
    <source>
        <dbReference type="ARBA" id="ARBA00022692"/>
    </source>
</evidence>
<reference evidence="7 8" key="2">
    <citation type="submission" date="2021-10" db="EMBL/GenBank/DDBJ databases">
        <authorList>
            <person name="Piombo E."/>
        </authorList>
    </citation>
    <scope>NUCLEOTIDE SEQUENCE [LARGE SCALE GENOMIC DNA]</scope>
</reference>
<dbReference type="OrthoDB" id="3639251at2759"/>
<keyword evidence="5 6" id="KW-0472">Membrane</keyword>
<comment type="caution">
    <text evidence="7">The sequence shown here is derived from an EMBL/GenBank/DDBJ whole genome shotgun (WGS) entry which is preliminary data.</text>
</comment>
<evidence type="ECO:0000313" key="7">
    <source>
        <dbReference type="EMBL" id="CAG9977913.1"/>
    </source>
</evidence>
<dbReference type="AlphaFoldDB" id="A0A9N9XW31"/>
<organism evidence="7 8">
    <name type="scientific">Clonostachys byssicola</name>
    <dbReference type="NCBI Taxonomy" id="160290"/>
    <lineage>
        <taxon>Eukaryota</taxon>
        <taxon>Fungi</taxon>
        <taxon>Dikarya</taxon>
        <taxon>Ascomycota</taxon>
        <taxon>Pezizomycotina</taxon>
        <taxon>Sordariomycetes</taxon>
        <taxon>Hypocreomycetidae</taxon>
        <taxon>Hypocreales</taxon>
        <taxon>Bionectriaceae</taxon>
        <taxon>Clonostachys</taxon>
    </lineage>
</organism>
<accession>A0A9N9XW31</accession>
<gene>
    <name evidence="7" type="ORF">CBYS24578_00008949</name>
</gene>
<dbReference type="PANTHER" id="PTHR43791">
    <property type="entry name" value="PERMEASE-RELATED"/>
    <property type="match status" value="1"/>
</dbReference>
<protein>
    <submittedName>
        <fullName evidence="7">Uncharacterized protein</fullName>
    </submittedName>
</protein>
<dbReference type="GO" id="GO:0016020">
    <property type="term" value="C:membrane"/>
    <property type="evidence" value="ECO:0007669"/>
    <property type="project" value="UniProtKB-SubCell"/>
</dbReference>
<evidence type="ECO:0000256" key="5">
    <source>
        <dbReference type="ARBA" id="ARBA00023136"/>
    </source>
</evidence>
<evidence type="ECO:0000256" key="6">
    <source>
        <dbReference type="SAM" id="Phobius"/>
    </source>
</evidence>
<name>A0A9N9XW31_9HYPO</name>
<keyword evidence="4 6" id="KW-1133">Transmembrane helix</keyword>
<keyword evidence="3 6" id="KW-0812">Transmembrane</keyword>
<dbReference type="PANTHER" id="PTHR43791:SF3">
    <property type="entry name" value="MAJOR FACILITATOR SUPERFAMILY (MFS) PROFILE DOMAIN-CONTAINING PROTEIN"/>
    <property type="match status" value="1"/>
</dbReference>
<evidence type="ECO:0000256" key="4">
    <source>
        <dbReference type="ARBA" id="ARBA00022989"/>
    </source>
</evidence>
<sequence length="217" mass="23245">MGISSITSLIDLINLGLALVSGMQEELGQPVGGRYTNIAMTLFNLILPKAGPAIWLSFLGFSFGSILTSTGFTRHWAPTALCRAILKTFEAGFLPSKSYFAVKCVSGKVNNSIYVLFYPTVLWYWLTCLVRIFVVEDAITCGVCLLGTLINVDFLSNAGAILPPEEKEFTNLAAVLTYISGCINGKHQTRGPGSAVYQAIAATGMLITAHGKAPTAR</sequence>
<evidence type="ECO:0000256" key="2">
    <source>
        <dbReference type="ARBA" id="ARBA00022448"/>
    </source>
</evidence>
<dbReference type="Proteomes" id="UP000754883">
    <property type="component" value="Unassembled WGS sequence"/>
</dbReference>
<reference evidence="8" key="1">
    <citation type="submission" date="2019-06" db="EMBL/GenBank/DDBJ databases">
        <authorList>
            <person name="Broberg M."/>
        </authorList>
    </citation>
    <scope>NUCLEOTIDE SEQUENCE [LARGE SCALE GENOMIC DNA]</scope>
</reference>